<sequence>MGQHPLKLEFDGAHDASLAARLDLPSGKIRAFALFAHCFTCSKDIAAARHVASALSQEGIAVLRFDFTGLGGSGGDFASTGFSSNIEDLKRAADYLRRNYQAPQLLIGHSLGGAAVLSVAADIPEVRAVVTIGAPSDADHVIRSFKGVEETIRKQGEGEVSLEGRNFTIRKEFLDDLEAQSVRDKVAGLGKALLVMHAPLDEVVGIDNATSIFVAAKHPKSFVSLDTADHLLSKSQDAAYAARVIAGWVGRYLDPVAEQAGDEAKDGVEVVETGQGKFQVMVTSGVHRMIADEPKDVGGFDSGPSPYGYLSAALGACTVMTLRMYAERKGLDIERIGTRVLHGKVHAADCEECSESVKSRNGKIDRFERLITLEGNLDEATRTRLLEIADKCPVHRTLEAGAAVVTRDVSPGKAEA</sequence>
<protein>
    <submittedName>
        <fullName evidence="2">Exosortase A system-associated hydrolase 2</fullName>
    </submittedName>
</protein>
<dbReference type="PANTHER" id="PTHR39624:SF2">
    <property type="entry name" value="OSMC-LIKE PROTEIN"/>
    <property type="match status" value="1"/>
</dbReference>
<dbReference type="SUPFAM" id="SSF82784">
    <property type="entry name" value="OsmC-like"/>
    <property type="match status" value="1"/>
</dbReference>
<feature type="domain" description="Serine aminopeptidase S33" evidence="1">
    <location>
        <begin position="47"/>
        <end position="139"/>
    </location>
</feature>
<dbReference type="RefSeq" id="WP_055658705.1">
    <property type="nucleotide sequence ID" value="NZ_CXST01000002.1"/>
</dbReference>
<gene>
    <name evidence="2" type="ORF">LAL4801_04054</name>
</gene>
<proteinExistence type="predicted"/>
<evidence type="ECO:0000259" key="1">
    <source>
        <dbReference type="Pfam" id="PF12146"/>
    </source>
</evidence>
<dbReference type="InterPro" id="IPR022742">
    <property type="entry name" value="Hydrolase_4"/>
</dbReference>
<dbReference type="InterPro" id="IPR029058">
    <property type="entry name" value="AB_hydrolase_fold"/>
</dbReference>
<dbReference type="AlphaFoldDB" id="A0A0M6Y9W9"/>
<dbReference type="Gene3D" id="3.30.300.20">
    <property type="match status" value="1"/>
</dbReference>
<dbReference type="OrthoDB" id="9789573at2"/>
<organism evidence="2 3">
    <name type="scientific">Roseibium aggregatum</name>
    <dbReference type="NCBI Taxonomy" id="187304"/>
    <lineage>
        <taxon>Bacteria</taxon>
        <taxon>Pseudomonadati</taxon>
        <taxon>Pseudomonadota</taxon>
        <taxon>Alphaproteobacteria</taxon>
        <taxon>Hyphomicrobiales</taxon>
        <taxon>Stappiaceae</taxon>
        <taxon>Roseibium</taxon>
    </lineage>
</organism>
<accession>A0A0M6Y9W9</accession>
<dbReference type="Proteomes" id="UP000048926">
    <property type="component" value="Unassembled WGS sequence"/>
</dbReference>
<evidence type="ECO:0000313" key="3">
    <source>
        <dbReference type="Proteomes" id="UP000048926"/>
    </source>
</evidence>
<dbReference type="Gene3D" id="3.40.50.1820">
    <property type="entry name" value="alpha/beta hydrolase"/>
    <property type="match status" value="1"/>
</dbReference>
<dbReference type="InterPro" id="IPR036102">
    <property type="entry name" value="OsmC/Ohrsf"/>
</dbReference>
<reference evidence="3" key="1">
    <citation type="submission" date="2015-07" db="EMBL/GenBank/DDBJ databases">
        <authorList>
            <person name="Rodrigo-Torres Lidia"/>
            <person name="Arahal R.David."/>
        </authorList>
    </citation>
    <scope>NUCLEOTIDE SEQUENCE [LARGE SCALE GENOMIC DNA]</scope>
    <source>
        <strain evidence="3">CECT 4801</strain>
    </source>
</reference>
<dbReference type="Pfam" id="PF12146">
    <property type="entry name" value="Hydrolase_4"/>
    <property type="match status" value="1"/>
</dbReference>
<dbReference type="PANTHER" id="PTHR39624">
    <property type="entry name" value="PROTEIN INVOLVED IN RIMO-MEDIATED BETA-METHYLTHIOLATION OF RIBOSOMAL PROTEIN S12 YCAO"/>
    <property type="match status" value="1"/>
</dbReference>
<dbReference type="InterPro" id="IPR015946">
    <property type="entry name" value="KH_dom-like_a/b"/>
</dbReference>
<evidence type="ECO:0000313" key="2">
    <source>
        <dbReference type="EMBL" id="CTQ45600.1"/>
    </source>
</evidence>
<keyword evidence="3" id="KW-1185">Reference proteome</keyword>
<dbReference type="Pfam" id="PF02566">
    <property type="entry name" value="OsmC"/>
    <property type="match status" value="1"/>
</dbReference>
<dbReference type="GO" id="GO:0016787">
    <property type="term" value="F:hydrolase activity"/>
    <property type="evidence" value="ECO:0007669"/>
    <property type="project" value="UniProtKB-KW"/>
</dbReference>
<dbReference type="EMBL" id="CXST01000002">
    <property type="protein sequence ID" value="CTQ45600.1"/>
    <property type="molecule type" value="Genomic_DNA"/>
</dbReference>
<dbReference type="STRING" id="187304.B0E33_03070"/>
<keyword evidence="2" id="KW-0378">Hydrolase</keyword>
<dbReference type="InterPro" id="IPR003718">
    <property type="entry name" value="OsmC/Ohr_fam"/>
</dbReference>
<name>A0A0M6Y9W9_9HYPH</name>
<dbReference type="SUPFAM" id="SSF53474">
    <property type="entry name" value="alpha/beta-Hydrolases"/>
    <property type="match status" value="1"/>
</dbReference>